<evidence type="ECO:0000313" key="2">
    <source>
        <dbReference type="EMBL" id="HJB57183.1"/>
    </source>
</evidence>
<feature type="transmembrane region" description="Helical" evidence="1">
    <location>
        <begin position="175"/>
        <end position="192"/>
    </location>
</feature>
<name>A0A9D2MCP3_9FIRM</name>
<dbReference type="Proteomes" id="UP000824208">
    <property type="component" value="Unassembled WGS sequence"/>
</dbReference>
<accession>A0A9D2MCP3</accession>
<gene>
    <name evidence="2" type="ORF">H9714_06490</name>
</gene>
<proteinExistence type="predicted"/>
<evidence type="ECO:0000313" key="3">
    <source>
        <dbReference type="Proteomes" id="UP000824208"/>
    </source>
</evidence>
<keyword evidence="1" id="KW-0812">Transmembrane</keyword>
<feature type="transmembrane region" description="Helical" evidence="1">
    <location>
        <begin position="198"/>
        <end position="217"/>
    </location>
</feature>
<dbReference type="AlphaFoldDB" id="A0A9D2MCP3"/>
<reference evidence="2" key="2">
    <citation type="submission" date="2021-04" db="EMBL/GenBank/DDBJ databases">
        <authorList>
            <person name="Gilroy R."/>
        </authorList>
    </citation>
    <scope>NUCLEOTIDE SEQUENCE</scope>
    <source>
        <strain evidence="2">CHK189-11263</strain>
    </source>
</reference>
<dbReference type="EMBL" id="DWYC01000054">
    <property type="protein sequence ID" value="HJB57183.1"/>
    <property type="molecule type" value="Genomic_DNA"/>
</dbReference>
<protein>
    <submittedName>
        <fullName evidence="2">Uncharacterized protein</fullName>
    </submittedName>
</protein>
<keyword evidence="1" id="KW-1133">Transmembrane helix</keyword>
<organism evidence="2 3">
    <name type="scientific">Candidatus Flavonifractor intestinipullorum</name>
    <dbReference type="NCBI Taxonomy" id="2838587"/>
    <lineage>
        <taxon>Bacteria</taxon>
        <taxon>Bacillati</taxon>
        <taxon>Bacillota</taxon>
        <taxon>Clostridia</taxon>
        <taxon>Eubacteriales</taxon>
        <taxon>Oscillospiraceae</taxon>
        <taxon>Flavonifractor</taxon>
    </lineage>
</organism>
<keyword evidence="1" id="KW-0472">Membrane</keyword>
<evidence type="ECO:0000256" key="1">
    <source>
        <dbReference type="SAM" id="Phobius"/>
    </source>
</evidence>
<comment type="caution">
    <text evidence="2">The sequence shown here is derived from an EMBL/GenBank/DDBJ whole genome shotgun (WGS) entry which is preliminary data.</text>
</comment>
<reference evidence="2" key="1">
    <citation type="journal article" date="2021" name="PeerJ">
        <title>Extensive microbial diversity within the chicken gut microbiome revealed by metagenomics and culture.</title>
        <authorList>
            <person name="Gilroy R."/>
            <person name="Ravi A."/>
            <person name="Getino M."/>
            <person name="Pursley I."/>
            <person name="Horton D.L."/>
            <person name="Alikhan N.F."/>
            <person name="Baker D."/>
            <person name="Gharbi K."/>
            <person name="Hall N."/>
            <person name="Watson M."/>
            <person name="Adriaenssens E.M."/>
            <person name="Foster-Nyarko E."/>
            <person name="Jarju S."/>
            <person name="Secka A."/>
            <person name="Antonio M."/>
            <person name="Oren A."/>
            <person name="Chaudhuri R.R."/>
            <person name="La Ragione R."/>
            <person name="Hildebrand F."/>
            <person name="Pallen M.J."/>
        </authorList>
    </citation>
    <scope>NUCLEOTIDE SEQUENCE</scope>
    <source>
        <strain evidence="2">CHK189-11263</strain>
    </source>
</reference>
<sequence>MARPYVRMVRNRAFKVKGVTFDNDDGTSRQEILKDIKRRRPPFDEDLCLCLEEYDYEGRPAYYVKVNGSIIGVIPSYLSPFVTENRDNIIGLQDLEVSSFRDRDTGKTIYYAEATLAVSMDECGCESDVFDDDYEDGIYGYPVPEYHPRFSGKKSVWQEPSKSAKERRSNEAIRTRWVFAVFGIGLMALSILASAAHISVFVSVFTFLCSLVSLVYARYGFFKYWGREDED</sequence>